<protein>
    <recommendedName>
        <fullName evidence="5">ATPase</fullName>
    </recommendedName>
</protein>
<dbReference type="Pfam" id="PF13635">
    <property type="entry name" value="DUF4143"/>
    <property type="match status" value="1"/>
</dbReference>
<dbReference type="EMBL" id="JAAEJV010000057">
    <property type="protein sequence ID" value="MBF5059972.1"/>
    <property type="molecule type" value="Genomic_DNA"/>
</dbReference>
<dbReference type="InterPro" id="IPR027417">
    <property type="entry name" value="P-loop_NTPase"/>
</dbReference>
<name>A0ABS0B0Q2_9BACT</name>
<comment type="caution">
    <text evidence="3">The sequence shown here is derived from an EMBL/GenBank/DDBJ whole genome shotgun (WGS) entry which is preliminary data.</text>
</comment>
<evidence type="ECO:0000313" key="3">
    <source>
        <dbReference type="EMBL" id="MBF5059972.1"/>
    </source>
</evidence>
<accession>A0ABS0B0Q2</accession>
<feature type="domain" description="DUF4143" evidence="2">
    <location>
        <begin position="220"/>
        <end position="384"/>
    </location>
</feature>
<evidence type="ECO:0000259" key="1">
    <source>
        <dbReference type="Pfam" id="PF13173"/>
    </source>
</evidence>
<dbReference type="Proteomes" id="UP001194714">
    <property type="component" value="Unassembled WGS sequence"/>
</dbReference>
<evidence type="ECO:0000259" key="2">
    <source>
        <dbReference type="Pfam" id="PF13635"/>
    </source>
</evidence>
<organism evidence="3 4">
    <name type="scientific">Candidatus Neptunichlamydia vexilliferae</name>
    <dbReference type="NCBI Taxonomy" id="1651774"/>
    <lineage>
        <taxon>Bacteria</taxon>
        <taxon>Pseudomonadati</taxon>
        <taxon>Chlamydiota</taxon>
        <taxon>Chlamydiia</taxon>
        <taxon>Parachlamydiales</taxon>
        <taxon>Simkaniaceae</taxon>
        <taxon>Candidatus Neptunichlamydia</taxon>
    </lineage>
</organism>
<sequence>MVLKNLVYQRLKEWSEEMDRKPLILRGARQVGKSYAVQKLGESFDNFIEVDFEFSQNFLPIFEEDLDPQRIVQQISVLAKQKIIPGKTLLFFDEIQFCPRAITSLRYFYEKMPKLHVIAAGSLLEFAHELVGIPVGRVQSLYVHPMTFFEYLAADGEGLLLEQILKEEKLSEVVHKKILKHVGIYLALGGMPEVLRSWIKHKDPLRCSEKHATLLDTYRQDFQRYAKKSNLKYLSLLFENIPRQLGEKFKFSKIGEYQKRELEPSLELLLTANIFNKVVHTSAQGIPIGAEANPERFKLLFIDVGLTQALLSLELSAWFIQPEAELVNKGKIVEAFVGQELLAYSEVNKKSQLHYWQRDSRESSAEIDYVLQKKQQILPIEVKSVKTMKLKSLHSFLKTHSHSEYGVKISIDPYYKSDHIESIPLYKVGSLVGELKTIESLLFP</sequence>
<proteinExistence type="predicted"/>
<dbReference type="SUPFAM" id="SSF52540">
    <property type="entry name" value="P-loop containing nucleoside triphosphate hydrolases"/>
    <property type="match status" value="1"/>
</dbReference>
<dbReference type="Pfam" id="PF13173">
    <property type="entry name" value="AAA_14"/>
    <property type="match status" value="1"/>
</dbReference>
<keyword evidence="4" id="KW-1185">Reference proteome</keyword>
<gene>
    <name evidence="3" type="ORF">NEPTK9_001496</name>
</gene>
<evidence type="ECO:0008006" key="5">
    <source>
        <dbReference type="Google" id="ProtNLM"/>
    </source>
</evidence>
<evidence type="ECO:0000313" key="4">
    <source>
        <dbReference type="Proteomes" id="UP001194714"/>
    </source>
</evidence>
<dbReference type="PANTHER" id="PTHR33295:SF7">
    <property type="entry name" value="ATPASE"/>
    <property type="match status" value="1"/>
</dbReference>
<dbReference type="PANTHER" id="PTHR33295">
    <property type="entry name" value="ATPASE"/>
    <property type="match status" value="1"/>
</dbReference>
<feature type="domain" description="AAA" evidence="1">
    <location>
        <begin position="20"/>
        <end position="152"/>
    </location>
</feature>
<reference evidence="3 4" key="1">
    <citation type="submission" date="2020-01" db="EMBL/GenBank/DDBJ databases">
        <title>Draft genome sequence of Cand. Neptunochlamydia vexilliferae K9.</title>
        <authorList>
            <person name="Schulz F."/>
            <person name="Koestlbacher S."/>
            <person name="Wascher F."/>
            <person name="Pizzetti I."/>
            <person name="Horn M."/>
        </authorList>
    </citation>
    <scope>NUCLEOTIDE SEQUENCE [LARGE SCALE GENOMIC DNA]</scope>
    <source>
        <strain evidence="3 4">K9</strain>
    </source>
</reference>
<dbReference type="InterPro" id="IPR041682">
    <property type="entry name" value="AAA_14"/>
</dbReference>
<dbReference type="InterPro" id="IPR025420">
    <property type="entry name" value="DUF4143"/>
</dbReference>